<dbReference type="EMBL" id="JACHIF010000005">
    <property type="protein sequence ID" value="MBB5038422.1"/>
    <property type="molecule type" value="Genomic_DNA"/>
</dbReference>
<dbReference type="PANTHER" id="PTHR34512:SF30">
    <property type="entry name" value="OUTER MEMBRANE PROTEIN ASSEMBLY FACTOR BAMB"/>
    <property type="match status" value="1"/>
</dbReference>
<dbReference type="AlphaFoldDB" id="A0A7W7YLV0"/>
<evidence type="ECO:0000313" key="4">
    <source>
        <dbReference type="Proteomes" id="UP000534294"/>
    </source>
</evidence>
<feature type="chain" id="PRO_5031261516" evidence="1">
    <location>
        <begin position="21"/>
        <end position="412"/>
    </location>
</feature>
<gene>
    <name evidence="3" type="ORF">HNQ64_002685</name>
</gene>
<comment type="caution">
    <text evidence="3">The sequence shown here is derived from an EMBL/GenBank/DDBJ whole genome shotgun (WGS) entry which is preliminary data.</text>
</comment>
<name>A0A7W7YLV0_9BACT</name>
<evidence type="ECO:0000313" key="3">
    <source>
        <dbReference type="EMBL" id="MBB5038422.1"/>
    </source>
</evidence>
<evidence type="ECO:0000259" key="2">
    <source>
        <dbReference type="Pfam" id="PF13360"/>
    </source>
</evidence>
<keyword evidence="4" id="KW-1185">Reference proteome</keyword>
<dbReference type="InterPro" id="IPR002372">
    <property type="entry name" value="PQQ_rpt_dom"/>
</dbReference>
<keyword evidence="1" id="KW-0732">Signal</keyword>
<dbReference type="Gene3D" id="2.130.10.10">
    <property type="entry name" value="YVTN repeat-like/Quinoprotein amine dehydrogenase"/>
    <property type="match status" value="1"/>
</dbReference>
<sequence>MRFVFLLPFCGLSLSSLVAADWPQFLGPQRQGIAAAEEPALKGPFKSEPDQLWEKSVGAGFAGPVVSGGKVILFHREGSDMTTEAVEAKTGKPLWRTTYVTDYVDSFGFDNGPRAVPAVAEGKVFTHGPEGRVTALDLETGKELWAYDTASAVNSQPGFFGRAPSPLVVAGKVIIAAGGSLGDKPAGLIALDTQTGKLVWNSVEDEAGYASPVMLGETVLAWMRNKLWLVNPETGFVLDSLPLRASMEASVNAATPVPCGEGQWFVSAGYGVGANLFKITPFQQPAFEAVWQKQKTLDCHYSTPIFKDGHLYGFDGRQETGQTLRCIEVATGKVCWDSPGIPGGTLLRVGDQLLVVTEQGELWIVKGSPDKFDQVATVQILRSSHRSHAAFANGVLYARDTEKVVAIRLGAE</sequence>
<reference evidence="3 4" key="1">
    <citation type="submission" date="2020-08" db="EMBL/GenBank/DDBJ databases">
        <title>Genomic Encyclopedia of Type Strains, Phase IV (KMG-IV): sequencing the most valuable type-strain genomes for metagenomic binning, comparative biology and taxonomic classification.</title>
        <authorList>
            <person name="Goeker M."/>
        </authorList>
    </citation>
    <scope>NUCLEOTIDE SEQUENCE [LARGE SCALE GENOMIC DNA]</scope>
    <source>
        <strain evidence="3 4">DSM 12251</strain>
    </source>
</reference>
<organism evidence="3 4">
    <name type="scientific">Prosthecobacter dejongeii</name>
    <dbReference type="NCBI Taxonomy" id="48465"/>
    <lineage>
        <taxon>Bacteria</taxon>
        <taxon>Pseudomonadati</taxon>
        <taxon>Verrucomicrobiota</taxon>
        <taxon>Verrucomicrobiia</taxon>
        <taxon>Verrucomicrobiales</taxon>
        <taxon>Verrucomicrobiaceae</taxon>
        <taxon>Prosthecobacter</taxon>
    </lineage>
</organism>
<dbReference type="PANTHER" id="PTHR34512">
    <property type="entry name" value="CELL SURFACE PROTEIN"/>
    <property type="match status" value="1"/>
</dbReference>
<dbReference type="SUPFAM" id="SSF50998">
    <property type="entry name" value="Quinoprotein alcohol dehydrogenase-like"/>
    <property type="match status" value="1"/>
</dbReference>
<dbReference type="Pfam" id="PF13360">
    <property type="entry name" value="PQQ_2"/>
    <property type="match status" value="1"/>
</dbReference>
<accession>A0A7W7YLV0</accession>
<evidence type="ECO:0000256" key="1">
    <source>
        <dbReference type="SAM" id="SignalP"/>
    </source>
</evidence>
<dbReference type="SMART" id="SM00564">
    <property type="entry name" value="PQQ"/>
    <property type="match status" value="3"/>
</dbReference>
<dbReference type="Proteomes" id="UP000534294">
    <property type="component" value="Unassembled WGS sequence"/>
</dbReference>
<dbReference type="InterPro" id="IPR011047">
    <property type="entry name" value="Quinoprotein_ADH-like_sf"/>
</dbReference>
<proteinExistence type="predicted"/>
<dbReference type="InterPro" id="IPR018391">
    <property type="entry name" value="PQQ_b-propeller_rpt"/>
</dbReference>
<dbReference type="RefSeq" id="WP_184209235.1">
    <property type="nucleotide sequence ID" value="NZ_JACHIF010000005.1"/>
</dbReference>
<protein>
    <submittedName>
        <fullName evidence="3">Outer membrane protein assembly factor BamB</fullName>
    </submittedName>
</protein>
<dbReference type="InterPro" id="IPR015943">
    <property type="entry name" value="WD40/YVTN_repeat-like_dom_sf"/>
</dbReference>
<feature type="signal peptide" evidence="1">
    <location>
        <begin position="1"/>
        <end position="20"/>
    </location>
</feature>
<feature type="domain" description="Pyrrolo-quinoline quinone repeat" evidence="2">
    <location>
        <begin position="84"/>
        <end position="337"/>
    </location>
</feature>